<organism evidence="5 6">
    <name type="scientific">Actinidia rufa</name>
    <dbReference type="NCBI Taxonomy" id="165716"/>
    <lineage>
        <taxon>Eukaryota</taxon>
        <taxon>Viridiplantae</taxon>
        <taxon>Streptophyta</taxon>
        <taxon>Embryophyta</taxon>
        <taxon>Tracheophyta</taxon>
        <taxon>Spermatophyta</taxon>
        <taxon>Magnoliopsida</taxon>
        <taxon>eudicotyledons</taxon>
        <taxon>Gunneridae</taxon>
        <taxon>Pentapetalae</taxon>
        <taxon>asterids</taxon>
        <taxon>Ericales</taxon>
        <taxon>Actinidiaceae</taxon>
        <taxon>Actinidia</taxon>
    </lineage>
</organism>
<keyword evidence="2" id="KW-0804">Transcription</keyword>
<proteinExistence type="predicted"/>
<dbReference type="EMBL" id="BJWL01000015">
    <property type="protein sequence ID" value="GFZ01834.1"/>
    <property type="molecule type" value="Genomic_DNA"/>
</dbReference>
<evidence type="ECO:0000256" key="2">
    <source>
        <dbReference type="ARBA" id="ARBA00023163"/>
    </source>
</evidence>
<evidence type="ECO:0000313" key="5">
    <source>
        <dbReference type="EMBL" id="GFZ01834.1"/>
    </source>
</evidence>
<evidence type="ECO:0000313" key="6">
    <source>
        <dbReference type="Proteomes" id="UP000585474"/>
    </source>
</evidence>
<keyword evidence="1" id="KW-0805">Transcription regulation</keyword>
<dbReference type="GO" id="GO:0006355">
    <property type="term" value="P:regulation of DNA-templated transcription"/>
    <property type="evidence" value="ECO:0007669"/>
    <property type="project" value="InterPro"/>
</dbReference>
<dbReference type="InterPro" id="IPR059002">
    <property type="entry name" value="IBH1_N"/>
</dbReference>
<dbReference type="InterPro" id="IPR044660">
    <property type="entry name" value="IBH1-like"/>
</dbReference>
<keyword evidence="6" id="KW-1185">Reference proteome</keyword>
<feature type="compositionally biased region" description="Basic residues" evidence="3">
    <location>
        <begin position="84"/>
        <end position="94"/>
    </location>
</feature>
<dbReference type="PANTHER" id="PTHR33124">
    <property type="entry name" value="TRANSCRIPTION FACTOR IBH1-LIKE 1"/>
    <property type="match status" value="1"/>
</dbReference>
<dbReference type="PANTHER" id="PTHR33124:SF40">
    <property type="entry name" value="TRANSCRIPTION FACTOR IBH1"/>
    <property type="match status" value="1"/>
</dbReference>
<evidence type="ECO:0000256" key="3">
    <source>
        <dbReference type="SAM" id="MobiDB-lite"/>
    </source>
</evidence>
<accession>A0A7J0FTE1</accession>
<sequence length="149" mass="17084">MKQSSIKTRFTYGFLRTLKRLPKTRAKSSSFSPEEISKRCRIIKLATDASMASAVGPRRAWSRALIRRVRSQRRQRQRQWLVMRRTRRGERKKGGKEVGGGGQTDSLRKLVPGGETMELCTLLGETAHYIKCLTTQVQVMRNIVDLFSN</sequence>
<evidence type="ECO:0000259" key="4">
    <source>
        <dbReference type="Pfam" id="PF26576"/>
    </source>
</evidence>
<gene>
    <name evidence="5" type="ORF">Acr_15g0004430</name>
</gene>
<dbReference type="Pfam" id="PF26576">
    <property type="entry name" value="IBH1_N"/>
    <property type="match status" value="1"/>
</dbReference>
<dbReference type="OrthoDB" id="786845at2759"/>
<name>A0A7J0FTE1_9ERIC</name>
<feature type="domain" description="IBH1-like N-terminal" evidence="4">
    <location>
        <begin position="3"/>
        <end position="72"/>
    </location>
</feature>
<evidence type="ECO:0000256" key="1">
    <source>
        <dbReference type="ARBA" id="ARBA00023015"/>
    </source>
</evidence>
<feature type="region of interest" description="Disordered" evidence="3">
    <location>
        <begin position="74"/>
        <end position="109"/>
    </location>
</feature>
<dbReference type="AlphaFoldDB" id="A0A7J0FTE1"/>
<protein>
    <recommendedName>
        <fullName evidence="4">IBH1-like N-terminal domain-containing protein</fullName>
    </recommendedName>
</protein>
<comment type="caution">
    <text evidence="5">The sequence shown here is derived from an EMBL/GenBank/DDBJ whole genome shotgun (WGS) entry which is preliminary data.</text>
</comment>
<reference evidence="5 6" key="1">
    <citation type="submission" date="2019-07" db="EMBL/GenBank/DDBJ databases">
        <title>De Novo Assembly of kiwifruit Actinidia rufa.</title>
        <authorList>
            <person name="Sugita-Konishi S."/>
            <person name="Sato K."/>
            <person name="Mori E."/>
            <person name="Abe Y."/>
            <person name="Kisaki G."/>
            <person name="Hamano K."/>
            <person name="Suezawa K."/>
            <person name="Otani M."/>
            <person name="Fukuda T."/>
            <person name="Manabe T."/>
            <person name="Gomi K."/>
            <person name="Tabuchi M."/>
            <person name="Akimitsu K."/>
            <person name="Kataoka I."/>
        </authorList>
    </citation>
    <scope>NUCLEOTIDE SEQUENCE [LARGE SCALE GENOMIC DNA]</scope>
    <source>
        <strain evidence="6">cv. Fuchu</strain>
    </source>
</reference>
<dbReference type="Proteomes" id="UP000585474">
    <property type="component" value="Unassembled WGS sequence"/>
</dbReference>